<dbReference type="FunFam" id="1.20.1720.10:FF:000005">
    <property type="entry name" value="Bcr/CflA family efflux transporter"/>
    <property type="match status" value="1"/>
</dbReference>
<feature type="transmembrane region" description="Helical" evidence="8">
    <location>
        <begin position="330"/>
        <end position="349"/>
    </location>
</feature>
<protein>
    <submittedName>
        <fullName evidence="10">Bcr/CflA family efflux MFS transporter</fullName>
    </submittedName>
</protein>
<evidence type="ECO:0000259" key="9">
    <source>
        <dbReference type="PROSITE" id="PS50850"/>
    </source>
</evidence>
<evidence type="ECO:0000256" key="8">
    <source>
        <dbReference type="SAM" id="Phobius"/>
    </source>
</evidence>
<sequence>MGAMMAIGPLSTDMYLPALPVLSHELGATMSQTQITLTATLLGMALGPLLIGPLSDARGRRGPLLIGMSCYVVLSLLCLIAHSIGLLIVLRFAQGFAASAGIVIALAIARDLYAGRALARCVSLLMMVNFLAPIVAPVLGGLLLSFTSWRGVFVSLALFGIALVLVVAFGLSETLPPARRQDGGFSASLAEFRFLLFNGRFVGCALSLGFTFTAIFVYIASSPFIFENIYGLSPQSTSLVFGVIALGIPITAQLNARLLTRISAQELLIWGASAIALGSIALIAAVITGVGLIGVLPSCFLIVTSVGLITPNATALALSKARAAGSASALLGVLQIGLAVVVAPLIGLAGSKSALPMAATIAGSGLATLLTVVVLSRSGKGN</sequence>
<dbReference type="InterPro" id="IPR020846">
    <property type="entry name" value="MFS_dom"/>
</dbReference>
<name>A0A4P6K650_KTERU</name>
<feature type="transmembrane region" description="Helical" evidence="8">
    <location>
        <begin position="121"/>
        <end position="146"/>
    </location>
</feature>
<feature type="transmembrane region" description="Helical" evidence="8">
    <location>
        <begin position="293"/>
        <end position="318"/>
    </location>
</feature>
<dbReference type="EMBL" id="CP035758">
    <property type="protein sequence ID" value="QBD83605.1"/>
    <property type="molecule type" value="Genomic_DNA"/>
</dbReference>
<evidence type="ECO:0000256" key="5">
    <source>
        <dbReference type="ARBA" id="ARBA00022692"/>
    </source>
</evidence>
<comment type="similarity">
    <text evidence="2">Belongs to the major facilitator superfamily. Bcr/CmlA family.</text>
</comment>
<dbReference type="PANTHER" id="PTHR23502:SF132">
    <property type="entry name" value="POLYAMINE TRANSPORTER 2-RELATED"/>
    <property type="match status" value="1"/>
</dbReference>
<accession>A0A4P6K650</accession>
<dbReference type="KEGG" id="kbs:EPA93_27070"/>
<dbReference type="InterPro" id="IPR036259">
    <property type="entry name" value="MFS_trans_sf"/>
</dbReference>
<evidence type="ECO:0000256" key="2">
    <source>
        <dbReference type="ARBA" id="ARBA00006236"/>
    </source>
</evidence>
<evidence type="ECO:0000256" key="7">
    <source>
        <dbReference type="ARBA" id="ARBA00023136"/>
    </source>
</evidence>
<dbReference type="CDD" id="cd17320">
    <property type="entry name" value="MFS_MdfA_MDR_like"/>
    <property type="match status" value="1"/>
</dbReference>
<dbReference type="PANTHER" id="PTHR23502">
    <property type="entry name" value="MAJOR FACILITATOR SUPERFAMILY"/>
    <property type="match status" value="1"/>
</dbReference>
<dbReference type="Gene3D" id="1.20.1720.10">
    <property type="entry name" value="Multidrug resistance protein D"/>
    <property type="match status" value="1"/>
</dbReference>
<evidence type="ECO:0000313" key="11">
    <source>
        <dbReference type="Proteomes" id="UP000290365"/>
    </source>
</evidence>
<keyword evidence="6 8" id="KW-1133">Transmembrane helix</keyword>
<dbReference type="GO" id="GO:1990961">
    <property type="term" value="P:xenobiotic detoxification by transmembrane export across the plasma membrane"/>
    <property type="evidence" value="ECO:0007669"/>
    <property type="project" value="InterPro"/>
</dbReference>
<feature type="transmembrane region" description="Helical" evidence="8">
    <location>
        <begin position="267"/>
        <end position="287"/>
    </location>
</feature>
<keyword evidence="7 8" id="KW-0472">Membrane</keyword>
<evidence type="ECO:0000256" key="3">
    <source>
        <dbReference type="ARBA" id="ARBA00022448"/>
    </source>
</evidence>
<keyword evidence="4" id="KW-1003">Cell membrane</keyword>
<dbReference type="GO" id="GO:0005886">
    <property type="term" value="C:plasma membrane"/>
    <property type="evidence" value="ECO:0007669"/>
    <property type="project" value="UniProtKB-SubCell"/>
</dbReference>
<keyword evidence="5 8" id="KW-0812">Transmembrane</keyword>
<feature type="transmembrane region" description="Helical" evidence="8">
    <location>
        <begin position="355"/>
        <end position="375"/>
    </location>
</feature>
<evidence type="ECO:0000256" key="6">
    <source>
        <dbReference type="ARBA" id="ARBA00022989"/>
    </source>
</evidence>
<comment type="subcellular location">
    <subcellularLocation>
        <location evidence="1">Cell membrane</location>
        <topology evidence="1">Multi-pass membrane protein</topology>
    </subcellularLocation>
</comment>
<organism evidence="10 11">
    <name type="scientific">Ktedonosporobacter rubrisoli</name>
    <dbReference type="NCBI Taxonomy" id="2509675"/>
    <lineage>
        <taxon>Bacteria</taxon>
        <taxon>Bacillati</taxon>
        <taxon>Chloroflexota</taxon>
        <taxon>Ktedonobacteria</taxon>
        <taxon>Ktedonobacterales</taxon>
        <taxon>Ktedonosporobacteraceae</taxon>
        <taxon>Ktedonosporobacter</taxon>
    </lineage>
</organism>
<proteinExistence type="inferred from homology"/>
<dbReference type="Pfam" id="PF07690">
    <property type="entry name" value="MFS_1"/>
    <property type="match status" value="1"/>
</dbReference>
<feature type="transmembrane region" description="Helical" evidence="8">
    <location>
        <begin position="201"/>
        <end position="226"/>
    </location>
</feature>
<evidence type="ECO:0000313" key="10">
    <source>
        <dbReference type="EMBL" id="QBD83605.1"/>
    </source>
</evidence>
<dbReference type="AlphaFoldDB" id="A0A4P6K650"/>
<evidence type="ECO:0000256" key="1">
    <source>
        <dbReference type="ARBA" id="ARBA00004651"/>
    </source>
</evidence>
<dbReference type="PROSITE" id="PS50850">
    <property type="entry name" value="MFS"/>
    <property type="match status" value="1"/>
</dbReference>
<dbReference type="Proteomes" id="UP000290365">
    <property type="component" value="Chromosome"/>
</dbReference>
<keyword evidence="3" id="KW-0813">Transport</keyword>
<dbReference type="OrthoDB" id="9800416at2"/>
<dbReference type="NCBIfam" id="TIGR00710">
    <property type="entry name" value="efflux_Bcr_CflA"/>
    <property type="match status" value="1"/>
</dbReference>
<feature type="transmembrane region" description="Helical" evidence="8">
    <location>
        <begin position="35"/>
        <end position="52"/>
    </location>
</feature>
<dbReference type="SUPFAM" id="SSF103473">
    <property type="entry name" value="MFS general substrate transporter"/>
    <property type="match status" value="1"/>
</dbReference>
<gene>
    <name evidence="10" type="ORF">EPA93_27070</name>
</gene>
<feature type="transmembrane region" description="Helical" evidence="8">
    <location>
        <begin position="64"/>
        <end position="82"/>
    </location>
</feature>
<feature type="domain" description="Major facilitator superfamily (MFS) profile" evidence="9">
    <location>
        <begin position="1"/>
        <end position="380"/>
    </location>
</feature>
<feature type="transmembrane region" description="Helical" evidence="8">
    <location>
        <begin position="152"/>
        <end position="171"/>
    </location>
</feature>
<keyword evidence="11" id="KW-1185">Reference proteome</keyword>
<dbReference type="GO" id="GO:0042910">
    <property type="term" value="F:xenobiotic transmembrane transporter activity"/>
    <property type="evidence" value="ECO:0007669"/>
    <property type="project" value="InterPro"/>
</dbReference>
<dbReference type="InterPro" id="IPR011701">
    <property type="entry name" value="MFS"/>
</dbReference>
<feature type="transmembrane region" description="Helical" evidence="8">
    <location>
        <begin position="238"/>
        <end position="255"/>
    </location>
</feature>
<reference evidence="10 11" key="1">
    <citation type="submission" date="2019-01" db="EMBL/GenBank/DDBJ databases">
        <title>Ktedonosporobacter rubrisoli SCAWS-G2.</title>
        <authorList>
            <person name="Huang Y."/>
            <person name="Yan B."/>
        </authorList>
    </citation>
    <scope>NUCLEOTIDE SEQUENCE [LARGE SCALE GENOMIC DNA]</scope>
    <source>
        <strain evidence="10 11">SCAWS-G2</strain>
    </source>
</reference>
<feature type="transmembrane region" description="Helical" evidence="8">
    <location>
        <begin position="88"/>
        <end position="109"/>
    </location>
</feature>
<evidence type="ECO:0000256" key="4">
    <source>
        <dbReference type="ARBA" id="ARBA00022475"/>
    </source>
</evidence>
<dbReference type="InterPro" id="IPR004812">
    <property type="entry name" value="Efflux_drug-R_Bcr/CmlA"/>
</dbReference>